<keyword evidence="2" id="KW-0964">Secreted</keyword>
<evidence type="ECO:0000256" key="8">
    <source>
        <dbReference type="PROSITE-ProRule" id="PRU00460"/>
    </source>
</evidence>
<dbReference type="InterPro" id="IPR056863">
    <property type="entry name" value="LMN_ATRN_NET-like_EGF"/>
</dbReference>
<feature type="domain" description="NTR" evidence="10">
    <location>
        <begin position="134"/>
        <end position="278"/>
    </location>
</feature>
<dbReference type="Proteomes" id="UP000594454">
    <property type="component" value="Chromosome 5"/>
</dbReference>
<protein>
    <recommendedName>
        <fullName evidence="13">Netrin-1</fullName>
    </recommendedName>
</protein>
<dbReference type="Pfam" id="PF00053">
    <property type="entry name" value="EGF_laminin"/>
    <property type="match status" value="1"/>
</dbReference>
<dbReference type="GO" id="GO:0005604">
    <property type="term" value="C:basement membrane"/>
    <property type="evidence" value="ECO:0007669"/>
    <property type="project" value="TreeGrafter"/>
</dbReference>
<dbReference type="InterPro" id="IPR018933">
    <property type="entry name" value="Netrin_module_non-TIMP"/>
</dbReference>
<dbReference type="EMBL" id="LR899013">
    <property type="protein sequence ID" value="CAD7090217.1"/>
    <property type="molecule type" value="Genomic_DNA"/>
</dbReference>
<name>A0A7R8V101_HERIL</name>
<evidence type="ECO:0000313" key="11">
    <source>
        <dbReference type="EMBL" id="CAD7090217.1"/>
    </source>
</evidence>
<reference evidence="11 12" key="1">
    <citation type="submission" date="2020-11" db="EMBL/GenBank/DDBJ databases">
        <authorList>
            <person name="Wallbank WR R."/>
            <person name="Pardo Diaz C."/>
            <person name="Kozak K."/>
            <person name="Martin S."/>
            <person name="Jiggins C."/>
            <person name="Moest M."/>
            <person name="Warren A I."/>
            <person name="Generalovic N T."/>
            <person name="Byers J.R.P. K."/>
            <person name="Montejo-Kovacevich G."/>
            <person name="Yen C E."/>
        </authorList>
    </citation>
    <scope>NUCLEOTIDE SEQUENCE [LARGE SCALE GENOMIC DNA]</scope>
</reference>
<dbReference type="InParanoid" id="A0A7R8V101"/>
<keyword evidence="12" id="KW-1185">Reference proteome</keyword>
<proteinExistence type="predicted"/>
<keyword evidence="3" id="KW-0732">Signal</keyword>
<dbReference type="Pfam" id="PF01759">
    <property type="entry name" value="NTR"/>
    <property type="match status" value="1"/>
</dbReference>
<dbReference type="InterPro" id="IPR001134">
    <property type="entry name" value="Netrin_domain"/>
</dbReference>
<evidence type="ECO:0000256" key="3">
    <source>
        <dbReference type="ARBA" id="ARBA00022729"/>
    </source>
</evidence>
<dbReference type="InterPro" id="IPR050440">
    <property type="entry name" value="Laminin/Netrin_ECM"/>
</dbReference>
<evidence type="ECO:0000256" key="5">
    <source>
        <dbReference type="ARBA" id="ARBA00023157"/>
    </source>
</evidence>
<dbReference type="SUPFAM" id="SSF50242">
    <property type="entry name" value="TIMP-like"/>
    <property type="match status" value="1"/>
</dbReference>
<dbReference type="AlphaFoldDB" id="A0A7R8V101"/>
<evidence type="ECO:0000256" key="2">
    <source>
        <dbReference type="ARBA" id="ARBA00022525"/>
    </source>
</evidence>
<dbReference type="SMART" id="SM00643">
    <property type="entry name" value="C345C"/>
    <property type="match status" value="1"/>
</dbReference>
<dbReference type="PANTHER" id="PTHR10574">
    <property type="entry name" value="NETRIN/LAMININ-RELATED"/>
    <property type="match status" value="1"/>
</dbReference>
<dbReference type="SUPFAM" id="SSF57196">
    <property type="entry name" value="EGF/Laminin"/>
    <property type="match status" value="2"/>
</dbReference>
<dbReference type="InterPro" id="IPR002049">
    <property type="entry name" value="LE_dom"/>
</dbReference>
<evidence type="ECO:0000256" key="6">
    <source>
        <dbReference type="ARBA" id="ARBA00023180"/>
    </source>
</evidence>
<evidence type="ECO:0000256" key="1">
    <source>
        <dbReference type="ARBA" id="ARBA00004613"/>
    </source>
</evidence>
<evidence type="ECO:0000256" key="7">
    <source>
        <dbReference type="ARBA" id="ARBA00023292"/>
    </source>
</evidence>
<dbReference type="Pfam" id="PF24973">
    <property type="entry name" value="EGF_LMN_ATRN"/>
    <property type="match status" value="1"/>
</dbReference>
<comment type="subcellular location">
    <subcellularLocation>
        <location evidence="1">Secreted</location>
    </subcellularLocation>
</comment>
<dbReference type="PROSITE" id="PS01248">
    <property type="entry name" value="EGF_LAM_1"/>
    <property type="match status" value="2"/>
</dbReference>
<dbReference type="SMART" id="SM00180">
    <property type="entry name" value="EGF_Lam"/>
    <property type="match status" value="2"/>
</dbReference>
<feature type="disulfide bond" evidence="8">
    <location>
        <begin position="72"/>
        <end position="81"/>
    </location>
</feature>
<dbReference type="PANTHER" id="PTHR10574:SF365">
    <property type="entry name" value="NETRIN-A-RELATED"/>
    <property type="match status" value="1"/>
</dbReference>
<feature type="disulfide bond" evidence="8">
    <location>
        <begin position="51"/>
        <end position="63"/>
    </location>
</feature>
<keyword evidence="6" id="KW-0325">Glycoprotein</keyword>
<dbReference type="PROSITE" id="PS50189">
    <property type="entry name" value="NTR"/>
    <property type="match status" value="1"/>
</dbReference>
<accession>A0A7R8V101</accession>
<dbReference type="Gene3D" id="2.10.25.10">
    <property type="entry name" value="Laminin"/>
    <property type="match status" value="2"/>
</dbReference>
<dbReference type="PROSITE" id="PS50027">
    <property type="entry name" value="EGF_LAM_2"/>
    <property type="match status" value="1"/>
</dbReference>
<gene>
    <name evidence="11" type="ORF">HERILL_LOCUS12713</name>
</gene>
<dbReference type="InterPro" id="IPR008993">
    <property type="entry name" value="TIMP-like_OB-fold"/>
</dbReference>
<evidence type="ECO:0008006" key="13">
    <source>
        <dbReference type="Google" id="ProtNLM"/>
    </source>
</evidence>
<dbReference type="GO" id="GO:0005576">
    <property type="term" value="C:extracellular region"/>
    <property type="evidence" value="ECO:0007669"/>
    <property type="project" value="UniProtKB-SubCell"/>
</dbReference>
<dbReference type="FunFam" id="2.10.25.10:FF:000048">
    <property type="entry name" value="Netrin 3"/>
    <property type="match status" value="1"/>
</dbReference>
<dbReference type="CDD" id="cd03579">
    <property type="entry name" value="NTR_netrin-1_like"/>
    <property type="match status" value="1"/>
</dbReference>
<feature type="domain" description="Laminin EGF-like" evidence="9">
    <location>
        <begin position="51"/>
        <end position="100"/>
    </location>
</feature>
<evidence type="ECO:0000313" key="12">
    <source>
        <dbReference type="Proteomes" id="UP000594454"/>
    </source>
</evidence>
<feature type="disulfide bond" evidence="8">
    <location>
        <begin position="53"/>
        <end position="70"/>
    </location>
</feature>
<keyword evidence="4" id="KW-0677">Repeat</keyword>
<dbReference type="GO" id="GO:0016358">
    <property type="term" value="P:dendrite development"/>
    <property type="evidence" value="ECO:0007669"/>
    <property type="project" value="TreeGrafter"/>
</dbReference>
<organism evidence="11 12">
    <name type="scientific">Hermetia illucens</name>
    <name type="common">Black soldier fly</name>
    <dbReference type="NCBI Taxonomy" id="343691"/>
    <lineage>
        <taxon>Eukaryota</taxon>
        <taxon>Metazoa</taxon>
        <taxon>Ecdysozoa</taxon>
        <taxon>Arthropoda</taxon>
        <taxon>Hexapoda</taxon>
        <taxon>Insecta</taxon>
        <taxon>Pterygota</taxon>
        <taxon>Neoptera</taxon>
        <taxon>Endopterygota</taxon>
        <taxon>Diptera</taxon>
        <taxon>Brachycera</taxon>
        <taxon>Stratiomyomorpha</taxon>
        <taxon>Stratiomyidae</taxon>
        <taxon>Hermetiinae</taxon>
        <taxon>Hermetia</taxon>
    </lineage>
</organism>
<evidence type="ECO:0000256" key="4">
    <source>
        <dbReference type="ARBA" id="ARBA00022737"/>
    </source>
</evidence>
<evidence type="ECO:0000259" key="10">
    <source>
        <dbReference type="PROSITE" id="PS50189"/>
    </source>
</evidence>
<dbReference type="Gene3D" id="2.40.50.120">
    <property type="match status" value="1"/>
</dbReference>
<dbReference type="GO" id="GO:0009887">
    <property type="term" value="P:animal organ morphogenesis"/>
    <property type="evidence" value="ECO:0007669"/>
    <property type="project" value="TreeGrafter"/>
</dbReference>
<dbReference type="FunFam" id="2.10.25.10:FF:000188">
    <property type="entry name" value="Laminin subunit gamma 2"/>
    <property type="match status" value="1"/>
</dbReference>
<sequence length="279" mass="31356">MELYKLSGRVSGGVCINCRHATTGRHCHYCKEGFYRDPTKPLNHRKVCKPCECHPVGSSGKTCNHTSGQCPCKDGVTGLTCNRCARGYQQSRSHIAPCIKIPRVISAIQPQNTAPEPNQNEPSSVYRPDGGRECGKCKAGTKRLNLNKFCKRDYAIMAKVIGRDTSSETSSENYMKSGSQEETVRFTINVLAIFKKSSMMKGTTSAMLRRGPLTWEIPLKDLECRCPRIKMNKSYLILGKDSEAPPGSIGLGPRSIVIEWKDEWYRRLKRFQRRARSCE</sequence>
<dbReference type="CDD" id="cd00055">
    <property type="entry name" value="EGF_Lam"/>
    <property type="match status" value="2"/>
</dbReference>
<evidence type="ECO:0000259" key="9">
    <source>
        <dbReference type="PROSITE" id="PS50027"/>
    </source>
</evidence>
<dbReference type="OrthoDB" id="5984158at2759"/>
<keyword evidence="7 8" id="KW-0424">Laminin EGF-like domain</keyword>
<keyword evidence="5 8" id="KW-1015">Disulfide bond</keyword>
<dbReference type="GO" id="GO:0008045">
    <property type="term" value="P:motor neuron axon guidance"/>
    <property type="evidence" value="ECO:0007669"/>
    <property type="project" value="TreeGrafter"/>
</dbReference>
<dbReference type="GO" id="GO:0009888">
    <property type="term" value="P:tissue development"/>
    <property type="evidence" value="ECO:0007669"/>
    <property type="project" value="TreeGrafter"/>
</dbReference>
<feature type="disulfide bond" evidence="8">
    <location>
        <begin position="84"/>
        <end position="98"/>
    </location>
</feature>